<dbReference type="Proteomes" id="UP000483286">
    <property type="component" value="Unassembled WGS sequence"/>
</dbReference>
<accession>A0A7C9MBY5</accession>
<proteinExistence type="predicted"/>
<gene>
    <name evidence="2" type="ORF">GO986_22265</name>
</gene>
<dbReference type="AlphaFoldDB" id="A0A7C9MBY5"/>
<feature type="region of interest" description="Disordered" evidence="1">
    <location>
        <begin position="33"/>
        <end position="69"/>
    </location>
</feature>
<organism evidence="2 3">
    <name type="scientific">Deinococcus arboris</name>
    <dbReference type="NCBI Taxonomy" id="2682977"/>
    <lineage>
        <taxon>Bacteria</taxon>
        <taxon>Thermotogati</taxon>
        <taxon>Deinococcota</taxon>
        <taxon>Deinococci</taxon>
        <taxon>Deinococcales</taxon>
        <taxon>Deinococcaceae</taxon>
        <taxon>Deinococcus</taxon>
    </lineage>
</organism>
<dbReference type="RefSeq" id="WP_157461722.1">
    <property type="nucleotide sequence ID" value="NZ_WQLB01000069.1"/>
</dbReference>
<name>A0A7C9MBY5_9DEIO</name>
<dbReference type="EMBL" id="WQLB01000069">
    <property type="protein sequence ID" value="MVN89463.1"/>
    <property type="molecule type" value="Genomic_DNA"/>
</dbReference>
<reference evidence="2 3" key="1">
    <citation type="submission" date="2019-12" db="EMBL/GenBank/DDBJ databases">
        <title>Deinococcus sp. HMF7620 Genome sequencing and assembly.</title>
        <authorList>
            <person name="Kang H."/>
            <person name="Kim H."/>
            <person name="Joh K."/>
        </authorList>
    </citation>
    <scope>NUCLEOTIDE SEQUENCE [LARGE SCALE GENOMIC DNA]</scope>
    <source>
        <strain evidence="2 3">HMF7620</strain>
    </source>
</reference>
<sequence length="156" mass="16751">MITTTQLQGYTRPILDQVFPALGQTLRVFKTQAATPTPGQQPPPDLDERGEPITLPAPDPTPSTPGAGLPIGEYPCIAYQLDAKDKADLGADMAVPLWEVVAHWSAPLHDPGLLFEVFGGELPKPLLLSPLGDIVDEGTQRLCWTFTARALEGRSA</sequence>
<keyword evidence="3" id="KW-1185">Reference proteome</keyword>
<comment type="caution">
    <text evidence="2">The sequence shown here is derived from an EMBL/GenBank/DDBJ whole genome shotgun (WGS) entry which is preliminary data.</text>
</comment>
<evidence type="ECO:0000313" key="2">
    <source>
        <dbReference type="EMBL" id="MVN89463.1"/>
    </source>
</evidence>
<evidence type="ECO:0000313" key="3">
    <source>
        <dbReference type="Proteomes" id="UP000483286"/>
    </source>
</evidence>
<protein>
    <submittedName>
        <fullName evidence="2">Uncharacterized protein</fullName>
    </submittedName>
</protein>
<evidence type="ECO:0000256" key="1">
    <source>
        <dbReference type="SAM" id="MobiDB-lite"/>
    </source>
</evidence>